<proteinExistence type="predicted"/>
<protein>
    <submittedName>
        <fullName evidence="2">Uncharacterized protein</fullName>
    </submittedName>
</protein>
<evidence type="ECO:0000313" key="3">
    <source>
        <dbReference type="Proteomes" id="UP000322234"/>
    </source>
</evidence>
<comment type="caution">
    <text evidence="2">The sequence shown here is derived from an EMBL/GenBank/DDBJ whole genome shotgun (WGS) entry which is preliminary data.</text>
</comment>
<accession>A0A6B0RES7</accession>
<keyword evidence="3" id="KW-1185">Reference proteome</keyword>
<evidence type="ECO:0000256" key="1">
    <source>
        <dbReference type="SAM" id="MobiDB-lite"/>
    </source>
</evidence>
<dbReference type="AlphaFoldDB" id="A0A6B0RES7"/>
<gene>
    <name evidence="2" type="ORF">E5288_WYG015351</name>
</gene>
<dbReference type="Proteomes" id="UP000322234">
    <property type="component" value="Unassembled WGS sequence"/>
</dbReference>
<dbReference type="EMBL" id="VBQZ03000041">
    <property type="protein sequence ID" value="MXQ87852.1"/>
    <property type="molecule type" value="Genomic_DNA"/>
</dbReference>
<organism evidence="2 3">
    <name type="scientific">Bos mutus</name>
    <name type="common">wild yak</name>
    <dbReference type="NCBI Taxonomy" id="72004"/>
    <lineage>
        <taxon>Eukaryota</taxon>
        <taxon>Metazoa</taxon>
        <taxon>Chordata</taxon>
        <taxon>Craniata</taxon>
        <taxon>Vertebrata</taxon>
        <taxon>Euteleostomi</taxon>
        <taxon>Mammalia</taxon>
        <taxon>Eutheria</taxon>
        <taxon>Laurasiatheria</taxon>
        <taxon>Artiodactyla</taxon>
        <taxon>Ruminantia</taxon>
        <taxon>Pecora</taxon>
        <taxon>Bovidae</taxon>
        <taxon>Bovinae</taxon>
        <taxon>Bos</taxon>
    </lineage>
</organism>
<feature type="region of interest" description="Disordered" evidence="1">
    <location>
        <begin position="26"/>
        <end position="82"/>
    </location>
</feature>
<reference evidence="2" key="1">
    <citation type="submission" date="2019-10" db="EMBL/GenBank/DDBJ databases">
        <title>The sequence and de novo assembly of the wild yak genome.</title>
        <authorList>
            <person name="Liu Y."/>
        </authorList>
    </citation>
    <scope>NUCLEOTIDE SEQUENCE [LARGE SCALE GENOMIC DNA]</scope>
    <source>
        <strain evidence="2">WY2019</strain>
    </source>
</reference>
<name>A0A6B0RES7_9CETA</name>
<sequence length="130" mass="13754">MTGFFLAHPDVNPLACLLSSPGARGSPEAILTDPRGRNAQTAPQARTVGPRRSSSAVTAIEESAEGKPHQSRPSAAVCSPGYTQGPDSVWTRAAPAVSHRQERCWEVQGHLAKRSFLSKSPNLTTSGCSF</sequence>
<evidence type="ECO:0000313" key="2">
    <source>
        <dbReference type="EMBL" id="MXQ87852.1"/>
    </source>
</evidence>